<comment type="similarity">
    <text evidence="2">Belongs to the glycosyl hydrolase 20 family.</text>
</comment>
<keyword evidence="4" id="KW-0378">Hydrolase</keyword>
<feature type="signal peptide" evidence="7">
    <location>
        <begin position="1"/>
        <end position="20"/>
    </location>
</feature>
<protein>
    <recommendedName>
        <fullName evidence="3">beta-N-acetylhexosaminidase</fullName>
        <ecNumber evidence="3">3.2.1.52</ecNumber>
    </recommendedName>
</protein>
<organism evidence="10 11">
    <name type="scientific">Candidatus Coprenecus stercoravium</name>
    <dbReference type="NCBI Taxonomy" id="2840735"/>
    <lineage>
        <taxon>Bacteria</taxon>
        <taxon>Pseudomonadati</taxon>
        <taxon>Bacteroidota</taxon>
        <taxon>Bacteroidia</taxon>
        <taxon>Bacteroidales</taxon>
        <taxon>Rikenellaceae</taxon>
        <taxon>Rikenellaceae incertae sedis</taxon>
        <taxon>Candidatus Coprenecus</taxon>
    </lineage>
</organism>
<accession>A0A9D2GPP4</accession>
<evidence type="ECO:0000256" key="4">
    <source>
        <dbReference type="ARBA" id="ARBA00022801"/>
    </source>
</evidence>
<dbReference type="Pfam" id="PF00728">
    <property type="entry name" value="Glyco_hydro_20"/>
    <property type="match status" value="1"/>
</dbReference>
<comment type="caution">
    <text evidence="10">The sequence shown here is derived from an EMBL/GenBank/DDBJ whole genome shotgun (WGS) entry which is preliminary data.</text>
</comment>
<dbReference type="GO" id="GO:0004563">
    <property type="term" value="F:beta-N-acetylhexosaminidase activity"/>
    <property type="evidence" value="ECO:0007669"/>
    <property type="project" value="UniProtKB-EC"/>
</dbReference>
<reference evidence="10" key="2">
    <citation type="submission" date="2021-04" db="EMBL/GenBank/DDBJ databases">
        <authorList>
            <person name="Gilroy R."/>
        </authorList>
    </citation>
    <scope>NUCLEOTIDE SEQUENCE</scope>
    <source>
        <strain evidence="10">Gambia16-554</strain>
    </source>
</reference>
<dbReference type="CDD" id="cd06563">
    <property type="entry name" value="GH20_chitobiase-like"/>
    <property type="match status" value="1"/>
</dbReference>
<keyword evidence="7" id="KW-0732">Signal</keyword>
<evidence type="ECO:0000313" key="10">
    <source>
        <dbReference type="EMBL" id="HIZ85028.1"/>
    </source>
</evidence>
<evidence type="ECO:0000256" key="6">
    <source>
        <dbReference type="PIRSR" id="PIRSR625705-1"/>
    </source>
</evidence>
<feature type="domain" description="Beta-hexosaminidase bacterial type N-terminal" evidence="9">
    <location>
        <begin position="60"/>
        <end position="110"/>
    </location>
</feature>
<dbReference type="GO" id="GO:0005975">
    <property type="term" value="P:carbohydrate metabolic process"/>
    <property type="evidence" value="ECO:0007669"/>
    <property type="project" value="InterPro"/>
</dbReference>
<sequence length="648" mass="73094">MIRKFLMVLSSVVLLVPVGAVCRPVSDIIPRPAELQYGSGYFRFKGDSVPSDRVRCTLTGAGPESYTLKVSRDSILITAGDSAGLFYARQTLRQLVEPDRHRIPCVSISDSPRFAWRGYMQDVSRHFFDLEFLKKQIDAMAALKLNRLHLHLTDAAGWRVEIDRYPLLTSFAAWREGDLWKDWWFGDRRYLDEGTPGAYGGYYTKEQLRELVRYAAERYITVVPEIEMPSHSEEVLTAYPELSCTGEPYKHSDFCIGNEKTFEFLENVLTEIMDIFPSQYIHVGGDEASKKAWTECPLCQARMEALGLTHVDELQSYMIRRIGTFLELHGRTLVGWDEIMQGGADSAAVVMVWRGVDQGVRAAEGGNKTIMSPGAFCYFDTYQDDPSTLPPAMGGYTPLSKVYSFEPVPDGLDSAAASNIIGVQANLWCEYIPTEEHAELMIYPRLFALAEVAWSPEDSRDYDDFHRRALRLCGRMSVDGYNVFNLADECGDRPASRRSVKHKALGCKVVYNAPYYPGYAAGGDMALVDGLHGGWTYGDGRWQGFISRNRLDAVVDLGRVRGISSVEMDFMQVCGPEVFLPAEVVISVSCDGEEFTELWRMSREIVRDDRVTFVTDGWKGRARTRYVRVQARSGQYGGFIFTDEIVVR</sequence>
<dbReference type="GO" id="GO:0016020">
    <property type="term" value="C:membrane"/>
    <property type="evidence" value="ECO:0007669"/>
    <property type="project" value="TreeGrafter"/>
</dbReference>
<dbReference type="SUPFAM" id="SSF55545">
    <property type="entry name" value="beta-N-acetylhexosaminidase-like domain"/>
    <property type="match status" value="1"/>
</dbReference>
<evidence type="ECO:0000256" key="3">
    <source>
        <dbReference type="ARBA" id="ARBA00012663"/>
    </source>
</evidence>
<proteinExistence type="inferred from homology"/>
<dbReference type="EMBL" id="DXAW01000023">
    <property type="protein sequence ID" value="HIZ85028.1"/>
    <property type="molecule type" value="Genomic_DNA"/>
</dbReference>
<dbReference type="InterPro" id="IPR029018">
    <property type="entry name" value="Hex-like_dom2"/>
</dbReference>
<evidence type="ECO:0000256" key="5">
    <source>
        <dbReference type="ARBA" id="ARBA00023295"/>
    </source>
</evidence>
<evidence type="ECO:0000259" key="9">
    <source>
        <dbReference type="Pfam" id="PF02838"/>
    </source>
</evidence>
<feature type="active site" description="Proton donor" evidence="6">
    <location>
        <position position="287"/>
    </location>
</feature>
<dbReference type="PRINTS" id="PR00738">
    <property type="entry name" value="GLHYDRLASE20"/>
</dbReference>
<dbReference type="Pfam" id="PF02838">
    <property type="entry name" value="Glyco_hydro_20b"/>
    <property type="match status" value="1"/>
</dbReference>
<dbReference type="SUPFAM" id="SSF51445">
    <property type="entry name" value="(Trans)glycosidases"/>
    <property type="match status" value="1"/>
</dbReference>
<dbReference type="PANTHER" id="PTHR22600">
    <property type="entry name" value="BETA-HEXOSAMINIDASE"/>
    <property type="match status" value="1"/>
</dbReference>
<dbReference type="Proteomes" id="UP000824115">
    <property type="component" value="Unassembled WGS sequence"/>
</dbReference>
<evidence type="ECO:0000256" key="7">
    <source>
        <dbReference type="SAM" id="SignalP"/>
    </source>
</evidence>
<dbReference type="Gene3D" id="3.30.379.10">
    <property type="entry name" value="Chitobiase/beta-hexosaminidase domain 2-like"/>
    <property type="match status" value="1"/>
</dbReference>
<dbReference type="InterPro" id="IPR025705">
    <property type="entry name" value="Beta_hexosaminidase_sua/sub"/>
</dbReference>
<name>A0A9D2GPP4_9BACT</name>
<feature type="domain" description="Glycoside hydrolase family 20 catalytic" evidence="8">
    <location>
        <begin position="114"/>
        <end position="456"/>
    </location>
</feature>
<dbReference type="PANTHER" id="PTHR22600:SF57">
    <property type="entry name" value="BETA-N-ACETYLHEXOSAMINIDASE"/>
    <property type="match status" value="1"/>
</dbReference>
<dbReference type="InterPro" id="IPR015882">
    <property type="entry name" value="HEX_bac_N"/>
</dbReference>
<comment type="catalytic activity">
    <reaction evidence="1">
        <text>Hydrolysis of terminal non-reducing N-acetyl-D-hexosamine residues in N-acetyl-beta-D-hexosaminides.</text>
        <dbReference type="EC" id="3.2.1.52"/>
    </reaction>
</comment>
<evidence type="ECO:0000313" key="11">
    <source>
        <dbReference type="Proteomes" id="UP000824115"/>
    </source>
</evidence>
<dbReference type="Gene3D" id="2.60.120.260">
    <property type="entry name" value="Galactose-binding domain-like"/>
    <property type="match status" value="1"/>
</dbReference>
<dbReference type="InterPro" id="IPR017853">
    <property type="entry name" value="GH"/>
</dbReference>
<feature type="chain" id="PRO_5039381057" description="beta-N-acetylhexosaminidase" evidence="7">
    <location>
        <begin position="21"/>
        <end position="648"/>
    </location>
</feature>
<dbReference type="GO" id="GO:0030203">
    <property type="term" value="P:glycosaminoglycan metabolic process"/>
    <property type="evidence" value="ECO:0007669"/>
    <property type="project" value="TreeGrafter"/>
</dbReference>
<reference evidence="10" key="1">
    <citation type="journal article" date="2021" name="PeerJ">
        <title>Extensive microbial diversity within the chicken gut microbiome revealed by metagenomics and culture.</title>
        <authorList>
            <person name="Gilroy R."/>
            <person name="Ravi A."/>
            <person name="Getino M."/>
            <person name="Pursley I."/>
            <person name="Horton D.L."/>
            <person name="Alikhan N.F."/>
            <person name="Baker D."/>
            <person name="Gharbi K."/>
            <person name="Hall N."/>
            <person name="Watson M."/>
            <person name="Adriaenssens E.M."/>
            <person name="Foster-Nyarko E."/>
            <person name="Jarju S."/>
            <person name="Secka A."/>
            <person name="Antonio M."/>
            <person name="Oren A."/>
            <person name="Chaudhuri R.R."/>
            <person name="La Ragione R."/>
            <person name="Hildebrand F."/>
            <person name="Pallen M.J."/>
        </authorList>
    </citation>
    <scope>NUCLEOTIDE SEQUENCE</scope>
    <source>
        <strain evidence="10">Gambia16-554</strain>
    </source>
</reference>
<dbReference type="AlphaFoldDB" id="A0A9D2GPP4"/>
<evidence type="ECO:0000259" key="8">
    <source>
        <dbReference type="Pfam" id="PF00728"/>
    </source>
</evidence>
<gene>
    <name evidence="10" type="ORF">IAC04_00860</name>
</gene>
<dbReference type="Gene3D" id="3.20.20.80">
    <property type="entry name" value="Glycosidases"/>
    <property type="match status" value="1"/>
</dbReference>
<keyword evidence="5" id="KW-0326">Glycosidase</keyword>
<dbReference type="InterPro" id="IPR015883">
    <property type="entry name" value="Glyco_hydro_20_cat"/>
</dbReference>
<evidence type="ECO:0000256" key="1">
    <source>
        <dbReference type="ARBA" id="ARBA00001231"/>
    </source>
</evidence>
<dbReference type="EC" id="3.2.1.52" evidence="3"/>
<evidence type="ECO:0000256" key="2">
    <source>
        <dbReference type="ARBA" id="ARBA00006285"/>
    </source>
</evidence>